<name>A0A6J4V086_9BACT</name>
<feature type="domain" description="NIPSNAP" evidence="1">
    <location>
        <begin position="3"/>
        <end position="107"/>
    </location>
</feature>
<dbReference type="InterPro" id="IPR012577">
    <property type="entry name" value="NIPSNAP"/>
</dbReference>
<reference evidence="2" key="1">
    <citation type="submission" date="2020-02" db="EMBL/GenBank/DDBJ databases">
        <authorList>
            <person name="Meier V. D."/>
        </authorList>
    </citation>
    <scope>NUCLEOTIDE SEQUENCE</scope>
    <source>
        <strain evidence="2">AVDCRST_MAG88</strain>
    </source>
</reference>
<dbReference type="Pfam" id="PF07978">
    <property type="entry name" value="NIPSNAP"/>
    <property type="match status" value="1"/>
</dbReference>
<dbReference type="EMBL" id="CADCWM010000490">
    <property type="protein sequence ID" value="CAA9563604.1"/>
    <property type="molecule type" value="Genomic_DNA"/>
</dbReference>
<evidence type="ECO:0000313" key="2">
    <source>
        <dbReference type="EMBL" id="CAA9563604.1"/>
    </source>
</evidence>
<dbReference type="InterPro" id="IPR011008">
    <property type="entry name" value="Dimeric_a/b-barrel"/>
</dbReference>
<organism evidence="2">
    <name type="scientific">uncultured Thermomicrobiales bacterium</name>
    <dbReference type="NCBI Taxonomy" id="1645740"/>
    <lineage>
        <taxon>Bacteria</taxon>
        <taxon>Pseudomonadati</taxon>
        <taxon>Thermomicrobiota</taxon>
        <taxon>Thermomicrobia</taxon>
        <taxon>Thermomicrobiales</taxon>
        <taxon>environmental samples</taxon>
    </lineage>
</organism>
<evidence type="ECO:0000259" key="1">
    <source>
        <dbReference type="Pfam" id="PF07978"/>
    </source>
</evidence>
<proteinExistence type="predicted"/>
<dbReference type="AlphaFoldDB" id="A0A6J4V086"/>
<dbReference type="Gene3D" id="3.30.70.100">
    <property type="match status" value="1"/>
</dbReference>
<gene>
    <name evidence="2" type="ORF">AVDCRST_MAG88-1710</name>
</gene>
<accession>A0A6J4V086</accession>
<sequence length="109" mass="12564">MIYELRTYTPYPGKLERLHQRFREVTLGRFAAHGMQVIGFWEAEGEGEGERDLIYLLAFPDRATGEAAWDAFRADDEWIRAKAASETDSPLNAKVVSRWLDPTDYSPLR</sequence>
<protein>
    <recommendedName>
        <fullName evidence="1">NIPSNAP domain-containing protein</fullName>
    </recommendedName>
</protein>
<dbReference type="SUPFAM" id="SSF54909">
    <property type="entry name" value="Dimeric alpha+beta barrel"/>
    <property type="match status" value="1"/>
</dbReference>